<sequence length="61" mass="7260">MFSKGQLIFAALFVVVFTISMIWSYRKDIKIHRKYYKNTFIIIIAIFLIIAIFTLITFSLH</sequence>
<dbReference type="PATRIC" id="fig|1622118.3.peg.1236"/>
<dbReference type="KEGG" id="lut:Lupro_05950"/>
<evidence type="ECO:0000313" key="3">
    <source>
        <dbReference type="Proteomes" id="UP000059672"/>
    </source>
</evidence>
<dbReference type="EMBL" id="CP013355">
    <property type="protein sequence ID" value="AMC10811.1"/>
    <property type="molecule type" value="Genomic_DNA"/>
</dbReference>
<reference evidence="3" key="1">
    <citation type="submission" date="2015-12" db="EMBL/GenBank/DDBJ databases">
        <title>Complete genome sequence of Lutibacter profundus strain LP1.</title>
        <authorList>
            <person name="Wissuwa J."/>
            <person name="Le Moine Bauer S."/>
            <person name="Stokke R."/>
            <person name="Dahle H."/>
            <person name="Steen I.H."/>
        </authorList>
    </citation>
    <scope>NUCLEOTIDE SEQUENCE [LARGE SCALE GENOMIC DNA]</scope>
    <source>
        <strain evidence="3">LP1</strain>
    </source>
</reference>
<feature type="transmembrane region" description="Helical" evidence="1">
    <location>
        <begin position="6"/>
        <end position="26"/>
    </location>
</feature>
<dbReference type="STRING" id="1622118.Lupro_05950"/>
<keyword evidence="1" id="KW-0472">Membrane</keyword>
<evidence type="ECO:0000256" key="1">
    <source>
        <dbReference type="SAM" id="Phobius"/>
    </source>
</evidence>
<dbReference type="AlphaFoldDB" id="A0A109RPC9"/>
<protein>
    <submittedName>
        <fullName evidence="2">Uncharacterized protein</fullName>
    </submittedName>
</protein>
<feature type="transmembrane region" description="Helical" evidence="1">
    <location>
        <begin position="38"/>
        <end position="60"/>
    </location>
</feature>
<reference evidence="2 3" key="2">
    <citation type="journal article" date="2016" name="Int. J. Syst. Evol. Microbiol.">
        <title>Lutibacter profundi sp. nov., isolated from a deep-sea hydrothermal system on the Arctic Mid-Ocean Ridge and emended description of the genus Lutibacter.</title>
        <authorList>
            <person name="Le Moine Bauer S."/>
            <person name="Roalkvam I."/>
            <person name="Steen I.H."/>
            <person name="Dahle H."/>
        </authorList>
    </citation>
    <scope>NUCLEOTIDE SEQUENCE [LARGE SCALE GENOMIC DNA]</scope>
    <source>
        <strain evidence="2 3">LP1</strain>
    </source>
</reference>
<keyword evidence="1" id="KW-1133">Transmembrane helix</keyword>
<accession>A0A109RPC9</accession>
<dbReference type="Proteomes" id="UP000059672">
    <property type="component" value="Chromosome"/>
</dbReference>
<name>A0A109RPC9_9FLAO</name>
<keyword evidence="1" id="KW-0812">Transmembrane</keyword>
<gene>
    <name evidence="2" type="ORF">Lupro_05950</name>
</gene>
<keyword evidence="3" id="KW-1185">Reference proteome</keyword>
<organism evidence="2 3">
    <name type="scientific">Lutibacter profundi</name>
    <dbReference type="NCBI Taxonomy" id="1622118"/>
    <lineage>
        <taxon>Bacteria</taxon>
        <taxon>Pseudomonadati</taxon>
        <taxon>Bacteroidota</taxon>
        <taxon>Flavobacteriia</taxon>
        <taxon>Flavobacteriales</taxon>
        <taxon>Flavobacteriaceae</taxon>
        <taxon>Lutibacter</taxon>
    </lineage>
</organism>
<evidence type="ECO:0000313" key="2">
    <source>
        <dbReference type="EMBL" id="AMC10811.1"/>
    </source>
</evidence>
<proteinExistence type="predicted"/>